<dbReference type="InterPro" id="IPR058638">
    <property type="entry name" value="HH_YknX-like"/>
</dbReference>
<evidence type="ECO:0000259" key="5">
    <source>
        <dbReference type="Pfam" id="PF25984"/>
    </source>
</evidence>
<dbReference type="RefSeq" id="WP_090630710.1">
    <property type="nucleotide sequence ID" value="NZ_CVRB01000001.1"/>
</dbReference>
<keyword evidence="3" id="KW-0812">Transmembrane</keyword>
<dbReference type="STRING" id="1499688.BN000_00631"/>
<keyword evidence="2" id="KW-0175">Coiled coil</keyword>
<organism evidence="8 9">
    <name type="scientific">Neobacillus massiliamazoniensis</name>
    <dbReference type="NCBI Taxonomy" id="1499688"/>
    <lineage>
        <taxon>Bacteria</taxon>
        <taxon>Bacillati</taxon>
        <taxon>Bacillota</taxon>
        <taxon>Bacilli</taxon>
        <taxon>Bacillales</taxon>
        <taxon>Bacillaceae</taxon>
        <taxon>Neobacillus</taxon>
    </lineage>
</organism>
<gene>
    <name evidence="8" type="primary">yknX</name>
    <name evidence="8" type="ORF">BN000_00631</name>
</gene>
<feature type="domain" description="YknX-like beta-barrel" evidence="7">
    <location>
        <begin position="221"/>
        <end position="303"/>
    </location>
</feature>
<dbReference type="AlphaFoldDB" id="A0A0U1NRQ7"/>
<keyword evidence="9" id="KW-1185">Reference proteome</keyword>
<dbReference type="Gene3D" id="2.40.420.20">
    <property type="match status" value="1"/>
</dbReference>
<dbReference type="OrthoDB" id="85226at2"/>
<protein>
    <submittedName>
        <fullName evidence="8">Efflux permease</fullName>
    </submittedName>
</protein>
<evidence type="ECO:0000313" key="8">
    <source>
        <dbReference type="EMBL" id="CRK80743.1"/>
    </source>
</evidence>
<evidence type="ECO:0000313" key="9">
    <source>
        <dbReference type="Proteomes" id="UP000199087"/>
    </source>
</evidence>
<evidence type="ECO:0000256" key="3">
    <source>
        <dbReference type="SAM" id="Phobius"/>
    </source>
</evidence>
<name>A0A0U1NRQ7_9BACI</name>
<evidence type="ECO:0000259" key="4">
    <source>
        <dbReference type="Pfam" id="PF25982"/>
    </source>
</evidence>
<dbReference type="InterPro" id="IPR058639">
    <property type="entry name" value="BSH_YknX-like"/>
</dbReference>
<keyword evidence="3" id="KW-0472">Membrane</keyword>
<feature type="coiled-coil region" evidence="2">
    <location>
        <begin position="92"/>
        <end position="138"/>
    </location>
</feature>
<dbReference type="Pfam" id="PF25989">
    <property type="entry name" value="YknX_C"/>
    <property type="match status" value="1"/>
</dbReference>
<evidence type="ECO:0000259" key="7">
    <source>
        <dbReference type="Pfam" id="PF25990"/>
    </source>
</evidence>
<feature type="domain" description="YknX-like C-terminal permuted SH3-like" evidence="6">
    <location>
        <begin position="310"/>
        <end position="377"/>
    </location>
</feature>
<dbReference type="GO" id="GO:0015562">
    <property type="term" value="F:efflux transmembrane transporter activity"/>
    <property type="evidence" value="ECO:0007669"/>
    <property type="project" value="TreeGrafter"/>
</dbReference>
<dbReference type="GO" id="GO:1990281">
    <property type="term" value="C:efflux pump complex"/>
    <property type="evidence" value="ECO:0007669"/>
    <property type="project" value="TreeGrafter"/>
</dbReference>
<proteinExistence type="inferred from homology"/>
<feature type="transmembrane region" description="Helical" evidence="3">
    <location>
        <begin position="9"/>
        <end position="28"/>
    </location>
</feature>
<comment type="similarity">
    <text evidence="1">Belongs to the membrane fusion protein (MFP) (TC 8.A.1) family.</text>
</comment>
<evidence type="ECO:0000256" key="2">
    <source>
        <dbReference type="SAM" id="Coils"/>
    </source>
</evidence>
<keyword evidence="3" id="KW-1133">Transmembrane helix</keyword>
<dbReference type="InterPro" id="IPR058636">
    <property type="entry name" value="Beta-barrel_YknX"/>
</dbReference>
<dbReference type="EMBL" id="CVRB01000001">
    <property type="protein sequence ID" value="CRK80743.1"/>
    <property type="molecule type" value="Genomic_DNA"/>
</dbReference>
<dbReference type="NCBIfam" id="TIGR01730">
    <property type="entry name" value="RND_mfp"/>
    <property type="match status" value="1"/>
</dbReference>
<evidence type="ECO:0000259" key="6">
    <source>
        <dbReference type="Pfam" id="PF25989"/>
    </source>
</evidence>
<feature type="domain" description="YknX-like barrel-sandwich hybrid" evidence="5">
    <location>
        <begin position="64"/>
        <end position="216"/>
    </location>
</feature>
<dbReference type="Pfam" id="PF25990">
    <property type="entry name" value="Beta-barrel_YknX"/>
    <property type="match status" value="1"/>
</dbReference>
<sequence precursor="true">MEKKKKKKAWLMAGVIILVVIMISVSVFRQVSAKAPSVKTVKTSEEEISSLLMIPGAIKLQEEQIVYPSPDKGELKEILVQEGQTVKKGTVLAKLQNAQLELETEQNKLALESANLKIDQINQKMKQFKDKEKALIDQIGKEEAKKQLDPEHEQLDMEQKMANLDLKQAMLQKDMISKRQSELEIKSLLDGIVLSVKKPGESSVTAANAEPIVHIGKLDGMVASGLLSEFDTLKVKSGQKVIVRSDAVPGTEWQGEIMNVALIPQQNQTAIQNGNQAVQYPVAIKITGDTNSLKPGFQVIMEIETDKKVAIVLPIDAVHDDGDKPFVYLIKNGKAYKQDVKTGITSGKKIEILQGVSKGENVIIHGPNSIKDGMEVTEQ</sequence>
<dbReference type="PRINTS" id="PR01490">
    <property type="entry name" value="RTXTOXIND"/>
</dbReference>
<dbReference type="Pfam" id="PF25984">
    <property type="entry name" value="BSH_YknX"/>
    <property type="match status" value="1"/>
</dbReference>
<dbReference type="Pfam" id="PF25982">
    <property type="entry name" value="HH_YknX"/>
    <property type="match status" value="1"/>
</dbReference>
<evidence type="ECO:0000256" key="1">
    <source>
        <dbReference type="ARBA" id="ARBA00009477"/>
    </source>
</evidence>
<feature type="domain" description="YknX-like alpha-helical hairpin" evidence="4">
    <location>
        <begin position="99"/>
        <end position="182"/>
    </location>
</feature>
<dbReference type="PANTHER" id="PTHR30469:SF15">
    <property type="entry name" value="HLYD FAMILY OF SECRETION PROTEINS"/>
    <property type="match status" value="1"/>
</dbReference>
<dbReference type="Proteomes" id="UP000199087">
    <property type="component" value="Unassembled WGS sequence"/>
</dbReference>
<dbReference type="SUPFAM" id="SSF111369">
    <property type="entry name" value="HlyD-like secretion proteins"/>
    <property type="match status" value="1"/>
</dbReference>
<reference evidence="9" key="1">
    <citation type="submission" date="2015-05" db="EMBL/GenBank/DDBJ databases">
        <authorList>
            <person name="Urmite Genomes"/>
        </authorList>
    </citation>
    <scope>NUCLEOTIDE SEQUENCE [LARGE SCALE GENOMIC DNA]</scope>
    <source>
        <strain evidence="9">LF1</strain>
    </source>
</reference>
<dbReference type="Gene3D" id="2.40.30.170">
    <property type="match status" value="1"/>
</dbReference>
<dbReference type="PANTHER" id="PTHR30469">
    <property type="entry name" value="MULTIDRUG RESISTANCE PROTEIN MDTA"/>
    <property type="match status" value="1"/>
</dbReference>
<dbReference type="Gene3D" id="2.40.50.100">
    <property type="match status" value="1"/>
</dbReference>
<dbReference type="InterPro" id="IPR006143">
    <property type="entry name" value="RND_pump_MFP"/>
</dbReference>
<dbReference type="InterPro" id="IPR058637">
    <property type="entry name" value="YknX-like_C"/>
</dbReference>
<accession>A0A0U1NRQ7</accession>